<reference evidence="4 7" key="2">
    <citation type="submission" date="2019-10" db="EMBL/GenBank/DDBJ databases">
        <title>Genetic environment of the oxa23 gene and comparative analysis of carbapenem resistant Acinetobacter baumannii isolates belonging to global clone 1, lineage 2 recovered in a burns hospital outbreak in 2012-2013.</title>
        <authorList>
            <person name="Douraghi M."/>
            <person name="Aris P."/>
            <person name="Kenyon J."/>
            <person name="Hamidian M."/>
        </authorList>
    </citation>
    <scope>NUCLEOTIDE SEQUENCE [LARGE SCALE GENOMIC DNA]</scope>
    <source>
        <strain evidence="4 7">ABS103</strain>
    </source>
</reference>
<dbReference type="Proteomes" id="UP000268239">
    <property type="component" value="Unassembled WGS sequence"/>
</dbReference>
<evidence type="ECO:0000313" key="5">
    <source>
        <dbReference type="EMBL" id="RTQ64076.1"/>
    </source>
</evidence>
<comment type="caution">
    <text evidence="4">The sequence shown here is derived from an EMBL/GenBank/DDBJ whole genome shotgun (WGS) entry which is preliminary data.</text>
</comment>
<accession>A0A3S0LHS2</accession>
<dbReference type="Proteomes" id="UP000655940">
    <property type="component" value="Unassembled WGS sequence"/>
</dbReference>
<organism evidence="4 7">
    <name type="scientific">Acinetobacter baumannii</name>
    <dbReference type="NCBI Taxonomy" id="470"/>
    <lineage>
        <taxon>Bacteria</taxon>
        <taxon>Pseudomonadati</taxon>
        <taxon>Pseudomonadota</taxon>
        <taxon>Gammaproteobacteria</taxon>
        <taxon>Moraxellales</taxon>
        <taxon>Moraxellaceae</taxon>
        <taxon>Acinetobacter</taxon>
        <taxon>Acinetobacter calcoaceticus/baumannii complex</taxon>
    </lineage>
</organism>
<evidence type="ECO:0000313" key="6">
    <source>
        <dbReference type="Proteomes" id="UP000268239"/>
    </source>
</evidence>
<evidence type="ECO:0000313" key="4">
    <source>
        <dbReference type="EMBL" id="MQR47819.1"/>
    </source>
</evidence>
<dbReference type="EMBL" id="ABFEVW030000021">
    <property type="protein sequence ID" value="EMN1072694.1"/>
    <property type="molecule type" value="Genomic_DNA"/>
</dbReference>
<protein>
    <submittedName>
        <fullName evidence="4">Uncharacterized protein</fullName>
    </submittedName>
</protein>
<evidence type="ECO:0000313" key="3">
    <source>
        <dbReference type="EMBL" id="MBE0328813.1"/>
    </source>
</evidence>
<dbReference type="EMBL" id="WIOC01000001">
    <property type="protein sequence ID" value="MQR47819.1"/>
    <property type="molecule type" value="Genomic_DNA"/>
</dbReference>
<dbReference type="RefSeq" id="WP_001259668.1">
    <property type="nucleotide sequence ID" value="NZ_CABMHL010000001.1"/>
</dbReference>
<proteinExistence type="predicted"/>
<reference evidence="5 6" key="1">
    <citation type="submission" date="2018-12" db="EMBL/GenBank/DDBJ databases">
        <title>Draft Genome Sequences Human Pathogenic Acinetobacter baumannii Strains.</title>
        <authorList>
            <person name="Madhi M."/>
            <person name="Ronco T."/>
            <person name="Olsen R.H."/>
            <person name="Hassani A."/>
        </authorList>
    </citation>
    <scope>NUCLEOTIDE SEQUENCE [LARGE SCALE GENOMIC DNA]</scope>
    <source>
        <strain evidence="5 6">AB3</strain>
    </source>
</reference>
<reference evidence="2" key="4">
    <citation type="submission" date="2024-02" db="EMBL/GenBank/DDBJ databases">
        <authorList>
            <consortium name="Clinical and Environmental Microbiology Branch: Whole genome sequencing antimicrobial resistance pathogens in the healthcare setting"/>
        </authorList>
    </citation>
    <scope>NUCLEOTIDE SEQUENCE</scope>
    <source>
        <strain evidence="1">2021GN-00227</strain>
    </source>
</reference>
<evidence type="ECO:0000313" key="7">
    <source>
        <dbReference type="Proteomes" id="UP000461234"/>
    </source>
</evidence>
<gene>
    <name evidence="5" type="ORF">EJ062_20395</name>
    <name evidence="4" type="ORF">F2P40_00445</name>
    <name evidence="3" type="ORF">IHV20_01390</name>
    <name evidence="1" type="ORF">MKP18_003035</name>
</gene>
<dbReference type="Proteomes" id="UP000461234">
    <property type="component" value="Unassembled WGS sequence"/>
</dbReference>
<dbReference type="AlphaFoldDB" id="A0A3S0LHS2"/>
<evidence type="ECO:0000313" key="2">
    <source>
        <dbReference type="EMBL" id="EMN1072694.1"/>
    </source>
</evidence>
<dbReference type="EMBL" id="ABFEVW020000021">
    <property type="protein sequence ID" value="EKU3569597.1"/>
    <property type="molecule type" value="Genomic_DNA"/>
</dbReference>
<sequence>MRTLNIEELETIGGGADDSNSAAKGKIVDGVVAWALGEMGEKTQEYVEAYDRGGMTSVIVETPAFQAIIGTTSMIGEALNAGTDYCGGSTDYS</sequence>
<evidence type="ECO:0000313" key="1">
    <source>
        <dbReference type="EMBL" id="EKU3569597.1"/>
    </source>
</evidence>
<dbReference type="EMBL" id="RXLU01000231">
    <property type="protein sequence ID" value="RTQ64076.1"/>
    <property type="molecule type" value="Genomic_DNA"/>
</dbReference>
<dbReference type="EMBL" id="JACZEI010000001">
    <property type="protein sequence ID" value="MBE0328813.1"/>
    <property type="molecule type" value="Genomic_DNA"/>
</dbReference>
<reference evidence="3" key="3">
    <citation type="submission" date="2020-09" db="EMBL/GenBank/DDBJ databases">
        <title>Distribution of Beta-Lactamase Producing Gram-Negative Bacterial Isolates in Isabela River of Santo Domingo, Dominican Republic.</title>
        <authorList>
            <person name="Calderon V."/>
            <person name="Bonnelly R."/>
            <person name="Del Rosario C."/>
            <person name="Duarte A."/>
            <person name="Barauna R."/>
            <person name="Juca Ramos R.T."/>
            <person name="Perdomo O.P."/>
            <person name="Rodriguez De Francisco L.E."/>
            <person name="Franco De Los Santos E.F."/>
        </authorList>
    </citation>
    <scope>NUCLEOTIDE SEQUENCE</scope>
    <source>
        <strain evidence="3">INTEC_BI15</strain>
    </source>
</reference>
<name>A0A3S0LHS2_ACIBA</name>